<keyword evidence="2" id="KW-1185">Reference proteome</keyword>
<dbReference type="Pfam" id="PF03693">
    <property type="entry name" value="ParD_antitoxin"/>
    <property type="match status" value="1"/>
</dbReference>
<evidence type="ECO:0000313" key="1">
    <source>
        <dbReference type="EMBL" id="OJJ18941.1"/>
    </source>
</evidence>
<evidence type="ECO:0000313" key="2">
    <source>
        <dbReference type="Proteomes" id="UP000183940"/>
    </source>
</evidence>
<dbReference type="InterPro" id="IPR022789">
    <property type="entry name" value="ParD"/>
</dbReference>
<dbReference type="AlphaFoldDB" id="A0A1L9QL63"/>
<comment type="caution">
    <text evidence="1">The sequence shown here is derived from an EMBL/GenBank/DDBJ whole genome shotgun (WGS) entry which is preliminary data.</text>
</comment>
<dbReference type="Proteomes" id="UP000183940">
    <property type="component" value="Unassembled WGS sequence"/>
</dbReference>
<protein>
    <submittedName>
        <fullName evidence="1">Transcriptional regulator</fullName>
    </submittedName>
</protein>
<dbReference type="InterPro" id="IPR038296">
    <property type="entry name" value="ParD_sf"/>
</dbReference>
<name>A0A1L9QL63_9CYAN</name>
<dbReference type="STRING" id="1925591.BI308_21955"/>
<dbReference type="Gene3D" id="6.10.10.120">
    <property type="entry name" value="Antitoxin ParD1-like"/>
    <property type="match status" value="1"/>
</dbReference>
<sequence length="84" mass="9456">MSIHLTADQEEFIQTKLASGKYQTSEEVISTALHLLDEWEKAQTQWVEEVTSKIDAAVSASEHTPPIDGESFIDEILERLGRAR</sequence>
<gene>
    <name evidence="1" type="ORF">BI308_21955</name>
</gene>
<proteinExistence type="predicted"/>
<dbReference type="PANTHER" id="PTHR36582:SF2">
    <property type="entry name" value="ANTITOXIN PARD"/>
    <property type="match status" value="1"/>
</dbReference>
<dbReference type="EMBL" id="MLAW01000054">
    <property type="protein sequence ID" value="OJJ18941.1"/>
    <property type="molecule type" value="Genomic_DNA"/>
</dbReference>
<accession>A0A1L9QL63</accession>
<dbReference type="PANTHER" id="PTHR36582">
    <property type="entry name" value="ANTITOXIN PARD"/>
    <property type="match status" value="1"/>
</dbReference>
<organism evidence="1 2">
    <name type="scientific">Roseofilum reptotaenium AO1-A</name>
    <dbReference type="NCBI Taxonomy" id="1925591"/>
    <lineage>
        <taxon>Bacteria</taxon>
        <taxon>Bacillati</taxon>
        <taxon>Cyanobacteriota</taxon>
        <taxon>Cyanophyceae</taxon>
        <taxon>Desertifilales</taxon>
        <taxon>Desertifilaceae</taxon>
        <taxon>Roseofilum</taxon>
    </lineage>
</organism>
<reference evidence="1" key="1">
    <citation type="submission" date="2016-10" db="EMBL/GenBank/DDBJ databases">
        <title>CRISPR-Cas defence system in Roseofilum reptotaenium: evidence of a bacteriophage-cyanobacterium arms race in the coral black band disease.</title>
        <authorList>
            <person name="Buerger P."/>
            <person name="Wood-Charlson E.M."/>
            <person name="Weynberg K.D."/>
            <person name="Willis B."/>
            <person name="Van Oppen M.J."/>
        </authorList>
    </citation>
    <scope>NUCLEOTIDE SEQUENCE [LARGE SCALE GENOMIC DNA]</scope>
    <source>
        <strain evidence="1">AO1-A</strain>
    </source>
</reference>